<dbReference type="SUPFAM" id="SSF48726">
    <property type="entry name" value="Immunoglobulin"/>
    <property type="match status" value="1"/>
</dbReference>
<dbReference type="PANTHER" id="PTHR23279">
    <property type="entry name" value="DEFECTIVE PROBOSCIS EXTENSION RESPONSE DPR -RELATED"/>
    <property type="match status" value="1"/>
</dbReference>
<dbReference type="InterPro" id="IPR013106">
    <property type="entry name" value="Ig_V-set"/>
</dbReference>
<sequence length="147" mass="16449">MNDPFRVSDIEMEVVSGGVDEETEFINQLSNISVAEGQEILLSCAVAHLGIHQVGWIRVDTGTILTVLDKTTITSRRINVSNKNRHFQLHIHKALQSDEGCYMCQVNANVILRQIGCVHIMTNPKFDEKSKTTILTVLFLHSPSAIY</sequence>
<dbReference type="InterPro" id="IPR036179">
    <property type="entry name" value="Ig-like_dom_sf"/>
</dbReference>
<proteinExistence type="predicted"/>
<evidence type="ECO:0000259" key="1">
    <source>
        <dbReference type="PROSITE" id="PS50835"/>
    </source>
</evidence>
<dbReference type="PANTHER" id="PTHR23279:SF36">
    <property type="entry name" value="DEFECTIVE PROBOSCIS EXTENSION RESPONSE 9, ISOFORM A"/>
    <property type="match status" value="1"/>
</dbReference>
<dbReference type="InterPro" id="IPR007110">
    <property type="entry name" value="Ig-like_dom"/>
</dbReference>
<protein>
    <recommendedName>
        <fullName evidence="1">Ig-like domain-containing protein</fullName>
    </recommendedName>
</protein>
<dbReference type="AlphaFoldDB" id="A0A8D9E501"/>
<dbReference type="SMART" id="SM00409">
    <property type="entry name" value="IG"/>
    <property type="match status" value="1"/>
</dbReference>
<feature type="domain" description="Ig-like" evidence="1">
    <location>
        <begin position="23"/>
        <end position="107"/>
    </location>
</feature>
<dbReference type="GO" id="GO:0032589">
    <property type="term" value="C:neuron projection membrane"/>
    <property type="evidence" value="ECO:0007669"/>
    <property type="project" value="TreeGrafter"/>
</dbReference>
<dbReference type="InterPro" id="IPR003599">
    <property type="entry name" value="Ig_sub"/>
</dbReference>
<dbReference type="GO" id="GO:0050808">
    <property type="term" value="P:synapse organization"/>
    <property type="evidence" value="ECO:0007669"/>
    <property type="project" value="TreeGrafter"/>
</dbReference>
<dbReference type="Pfam" id="PF07686">
    <property type="entry name" value="V-set"/>
    <property type="match status" value="1"/>
</dbReference>
<dbReference type="InterPro" id="IPR037448">
    <property type="entry name" value="Zig-8"/>
</dbReference>
<accession>A0A8D9E501</accession>
<dbReference type="InterPro" id="IPR013783">
    <property type="entry name" value="Ig-like_fold"/>
</dbReference>
<name>A0A8D9E501_9HEMI</name>
<evidence type="ECO:0000313" key="2">
    <source>
        <dbReference type="EMBL" id="CAG6740983.1"/>
    </source>
</evidence>
<organism evidence="2">
    <name type="scientific">Cacopsylla melanoneura</name>
    <dbReference type="NCBI Taxonomy" id="428564"/>
    <lineage>
        <taxon>Eukaryota</taxon>
        <taxon>Metazoa</taxon>
        <taxon>Ecdysozoa</taxon>
        <taxon>Arthropoda</taxon>
        <taxon>Hexapoda</taxon>
        <taxon>Insecta</taxon>
        <taxon>Pterygota</taxon>
        <taxon>Neoptera</taxon>
        <taxon>Paraneoptera</taxon>
        <taxon>Hemiptera</taxon>
        <taxon>Sternorrhyncha</taxon>
        <taxon>Psylloidea</taxon>
        <taxon>Psyllidae</taxon>
        <taxon>Psyllinae</taxon>
        <taxon>Cacopsylla</taxon>
    </lineage>
</organism>
<dbReference type="EMBL" id="HBUF01422261">
    <property type="protein sequence ID" value="CAG6740983.1"/>
    <property type="molecule type" value="Transcribed_RNA"/>
</dbReference>
<dbReference type="PROSITE" id="PS50835">
    <property type="entry name" value="IG_LIKE"/>
    <property type="match status" value="1"/>
</dbReference>
<dbReference type="Gene3D" id="2.60.40.10">
    <property type="entry name" value="Immunoglobulins"/>
    <property type="match status" value="1"/>
</dbReference>
<reference evidence="2" key="1">
    <citation type="submission" date="2021-05" db="EMBL/GenBank/DDBJ databases">
        <authorList>
            <person name="Alioto T."/>
            <person name="Alioto T."/>
            <person name="Gomez Garrido J."/>
        </authorList>
    </citation>
    <scope>NUCLEOTIDE SEQUENCE</scope>
</reference>